<dbReference type="Gene3D" id="3.90.550.10">
    <property type="entry name" value="Spore Coat Polysaccharide Biosynthesis Protein SpsA, Chain A"/>
    <property type="match status" value="1"/>
</dbReference>
<dbReference type="GO" id="GO:0016757">
    <property type="term" value="F:glycosyltransferase activity"/>
    <property type="evidence" value="ECO:0007669"/>
    <property type="project" value="UniProtKB-KW"/>
</dbReference>
<evidence type="ECO:0000313" key="9">
    <source>
        <dbReference type="EMBL" id="KAA1257845.1"/>
    </source>
</evidence>
<evidence type="ECO:0000259" key="8">
    <source>
        <dbReference type="Pfam" id="PF00535"/>
    </source>
</evidence>
<organism evidence="9 10">
    <name type="scientific">Rubripirellula obstinata</name>
    <dbReference type="NCBI Taxonomy" id="406547"/>
    <lineage>
        <taxon>Bacteria</taxon>
        <taxon>Pseudomonadati</taxon>
        <taxon>Planctomycetota</taxon>
        <taxon>Planctomycetia</taxon>
        <taxon>Pirellulales</taxon>
        <taxon>Pirellulaceae</taxon>
        <taxon>Rubripirellula</taxon>
    </lineage>
</organism>
<feature type="transmembrane region" description="Helical" evidence="6">
    <location>
        <begin position="315"/>
        <end position="333"/>
    </location>
</feature>
<evidence type="ECO:0000256" key="2">
    <source>
        <dbReference type="ARBA" id="ARBA00022475"/>
    </source>
</evidence>
<evidence type="ECO:0000256" key="3">
    <source>
        <dbReference type="ARBA" id="ARBA00022676"/>
    </source>
</evidence>
<dbReference type="InterPro" id="IPR029044">
    <property type="entry name" value="Nucleotide-diphossugar_trans"/>
</dbReference>
<gene>
    <name evidence="9" type="primary">crtQ</name>
    <name evidence="9" type="ORF">LF1_03350</name>
</gene>
<keyword evidence="6" id="KW-1133">Transmembrane helix</keyword>
<dbReference type="Proteomes" id="UP000322699">
    <property type="component" value="Unassembled WGS sequence"/>
</dbReference>
<evidence type="ECO:0000256" key="4">
    <source>
        <dbReference type="ARBA" id="ARBA00022679"/>
    </source>
</evidence>
<dbReference type="PANTHER" id="PTHR43646">
    <property type="entry name" value="GLYCOSYLTRANSFERASE"/>
    <property type="match status" value="1"/>
</dbReference>
<dbReference type="GO" id="GO:0005886">
    <property type="term" value="C:plasma membrane"/>
    <property type="evidence" value="ECO:0007669"/>
    <property type="project" value="UniProtKB-SubCell"/>
</dbReference>
<reference evidence="9 10" key="1">
    <citation type="submission" date="2019-08" db="EMBL/GenBank/DDBJ databases">
        <title>Deep-cultivation of Planctomycetes and their phenomic and genomic characterization uncovers novel biology.</title>
        <authorList>
            <person name="Wiegand S."/>
            <person name="Jogler M."/>
            <person name="Boedeker C."/>
            <person name="Pinto D."/>
            <person name="Vollmers J."/>
            <person name="Rivas-Marin E."/>
            <person name="Kohn T."/>
            <person name="Peeters S.H."/>
            <person name="Heuer A."/>
            <person name="Rast P."/>
            <person name="Oberbeckmann S."/>
            <person name="Bunk B."/>
            <person name="Jeske O."/>
            <person name="Meyerdierks A."/>
            <person name="Storesund J.E."/>
            <person name="Kallscheuer N."/>
            <person name="Luecker S."/>
            <person name="Lage O.M."/>
            <person name="Pohl T."/>
            <person name="Merkel B.J."/>
            <person name="Hornburger P."/>
            <person name="Mueller R.-W."/>
            <person name="Bruemmer F."/>
            <person name="Labrenz M."/>
            <person name="Spormann A.M."/>
            <person name="Op Den Camp H."/>
            <person name="Overmann J."/>
            <person name="Amann R."/>
            <person name="Jetten M.S.M."/>
            <person name="Mascher T."/>
            <person name="Medema M.H."/>
            <person name="Devos D.P."/>
            <person name="Kaster A.-K."/>
            <person name="Ovreas L."/>
            <person name="Rohde M."/>
            <person name="Galperin M.Y."/>
            <person name="Jogler C."/>
        </authorList>
    </citation>
    <scope>NUCLEOTIDE SEQUENCE [LARGE SCALE GENOMIC DNA]</scope>
    <source>
        <strain evidence="9 10">LF1</strain>
    </source>
</reference>
<dbReference type="OrthoDB" id="9806525at2"/>
<feature type="chain" id="PRO_5022774019" evidence="7">
    <location>
        <begin position="26"/>
        <end position="377"/>
    </location>
</feature>
<dbReference type="InterPro" id="IPR001173">
    <property type="entry name" value="Glyco_trans_2-like"/>
</dbReference>
<evidence type="ECO:0000256" key="5">
    <source>
        <dbReference type="ARBA" id="ARBA00023136"/>
    </source>
</evidence>
<feature type="transmembrane region" description="Helical" evidence="6">
    <location>
        <begin position="285"/>
        <end position="309"/>
    </location>
</feature>
<keyword evidence="5 6" id="KW-0472">Membrane</keyword>
<evidence type="ECO:0000313" key="10">
    <source>
        <dbReference type="Proteomes" id="UP000322699"/>
    </source>
</evidence>
<dbReference type="AlphaFoldDB" id="A0A5B1CD09"/>
<feature type="transmembrane region" description="Helical" evidence="6">
    <location>
        <begin position="345"/>
        <end position="367"/>
    </location>
</feature>
<dbReference type="Pfam" id="PF00535">
    <property type="entry name" value="Glycos_transf_2"/>
    <property type="match status" value="1"/>
</dbReference>
<dbReference type="RefSeq" id="WP_068267463.1">
    <property type="nucleotide sequence ID" value="NZ_LWSK01000208.1"/>
</dbReference>
<dbReference type="EC" id="2.4.1.-" evidence="9"/>
<proteinExistence type="predicted"/>
<protein>
    <submittedName>
        <fullName evidence="9">4,4'-diaponeurosporenoate glycosyltransferase</fullName>
        <ecNumber evidence="9">2.4.1.-</ecNumber>
    </submittedName>
</protein>
<keyword evidence="10" id="KW-1185">Reference proteome</keyword>
<comment type="subcellular location">
    <subcellularLocation>
        <location evidence="1">Cell membrane</location>
    </subcellularLocation>
</comment>
<keyword evidence="3 9" id="KW-0328">Glycosyltransferase</keyword>
<evidence type="ECO:0000256" key="6">
    <source>
        <dbReference type="SAM" id="Phobius"/>
    </source>
</evidence>
<keyword evidence="7" id="KW-0732">Signal</keyword>
<feature type="domain" description="Glycosyltransferase 2-like" evidence="8">
    <location>
        <begin position="43"/>
        <end position="172"/>
    </location>
</feature>
<keyword evidence="6" id="KW-0812">Transmembrane</keyword>
<dbReference type="EMBL" id="VRLW01000001">
    <property type="protein sequence ID" value="KAA1257845.1"/>
    <property type="molecule type" value="Genomic_DNA"/>
</dbReference>
<sequence length="377" mass="40548" precursor="true">MMTLAVIGLVLAAIAAAGFLNNVSAFDQLCDGDVDTEVNEKVSVLIPARDEESGILASVSAALASEGVEVEVVVLDDHSTDNTAAIVQGLSSVMLSSGDDRLRYASSPELPSGWNGKQHACFQLSKLAKHDRLLFLDADVRLAPDAVARLVAYQNKHDARLLSAFPRQETGTWLEKLIIPMMHYVLLCYLPFSRMRKSTSAAYASGCGQLFCTRAADYQTAGTHQGIAASRHDGIKLPRLYRDAGLSTDVVDGSAIAVCRMYHGAREVVRGVLKNATEGIANVRLIIPFTILLVGGSVLPAAMAVVAVVAGRPGLLIVSAVGIVLGHLPRWIAAKRFQQSFLGVAFHWIAVAVFIVLQWIAFLQSIIGYQVAWRGRK</sequence>
<keyword evidence="4 9" id="KW-0808">Transferase</keyword>
<dbReference type="PANTHER" id="PTHR43646:SF2">
    <property type="entry name" value="GLYCOSYLTRANSFERASE 2-LIKE DOMAIN-CONTAINING PROTEIN"/>
    <property type="match status" value="1"/>
</dbReference>
<dbReference type="SUPFAM" id="SSF53448">
    <property type="entry name" value="Nucleotide-diphospho-sugar transferases"/>
    <property type="match status" value="1"/>
</dbReference>
<keyword evidence="2" id="KW-1003">Cell membrane</keyword>
<comment type="caution">
    <text evidence="9">The sequence shown here is derived from an EMBL/GenBank/DDBJ whole genome shotgun (WGS) entry which is preliminary data.</text>
</comment>
<accession>A0A5B1CD09</accession>
<evidence type="ECO:0000256" key="7">
    <source>
        <dbReference type="SAM" id="SignalP"/>
    </source>
</evidence>
<dbReference type="CDD" id="cd00761">
    <property type="entry name" value="Glyco_tranf_GTA_type"/>
    <property type="match status" value="1"/>
</dbReference>
<feature type="signal peptide" evidence="7">
    <location>
        <begin position="1"/>
        <end position="25"/>
    </location>
</feature>
<evidence type="ECO:0000256" key="1">
    <source>
        <dbReference type="ARBA" id="ARBA00004236"/>
    </source>
</evidence>
<name>A0A5B1CD09_9BACT</name>